<dbReference type="AlphaFoldDB" id="A0AAW5PFQ8"/>
<keyword evidence="2" id="KW-0472">Membrane</keyword>
<gene>
    <name evidence="3" type="ORF">M2412_001230</name>
</gene>
<keyword evidence="2" id="KW-1133">Transmembrane helix</keyword>
<organism evidence="3 4">
    <name type="scientific">Stenotrophomonas rhizophila</name>
    <dbReference type="NCBI Taxonomy" id="216778"/>
    <lineage>
        <taxon>Bacteria</taxon>
        <taxon>Pseudomonadati</taxon>
        <taxon>Pseudomonadota</taxon>
        <taxon>Gammaproteobacteria</taxon>
        <taxon>Lysobacterales</taxon>
        <taxon>Lysobacteraceae</taxon>
        <taxon>Stenotrophomonas</taxon>
    </lineage>
</organism>
<keyword evidence="2" id="KW-0812">Transmembrane</keyword>
<feature type="compositionally biased region" description="Basic and acidic residues" evidence="1">
    <location>
        <begin position="53"/>
        <end position="73"/>
    </location>
</feature>
<name>A0AAW5PFQ8_9GAMM</name>
<evidence type="ECO:0008006" key="5">
    <source>
        <dbReference type="Google" id="ProtNLM"/>
    </source>
</evidence>
<evidence type="ECO:0000313" key="4">
    <source>
        <dbReference type="Proteomes" id="UP001320691"/>
    </source>
</evidence>
<sequence>MHASLLHRWLHAWAFLAIALVIVAPMVSRALAPVTAPVIVASPAPDPHAAHHAMTDADAHTGHHAHHDKDQGEARPAAEAPADPHANHDMGVDCEYCLIAARLISLLVALLLLLTQWPAVFRSLSGLVERRRAPAQGTLGARGPPVLVC</sequence>
<evidence type="ECO:0000313" key="3">
    <source>
        <dbReference type="EMBL" id="MCS4279263.1"/>
    </source>
</evidence>
<evidence type="ECO:0000256" key="2">
    <source>
        <dbReference type="SAM" id="Phobius"/>
    </source>
</evidence>
<proteinExistence type="predicted"/>
<protein>
    <recommendedName>
        <fullName evidence="5">DUF2946 domain-containing protein</fullName>
    </recommendedName>
</protein>
<evidence type="ECO:0000256" key="1">
    <source>
        <dbReference type="SAM" id="MobiDB-lite"/>
    </source>
</evidence>
<dbReference type="Proteomes" id="UP001320691">
    <property type="component" value="Unassembled WGS sequence"/>
</dbReference>
<feature type="region of interest" description="Disordered" evidence="1">
    <location>
        <begin position="47"/>
        <end position="85"/>
    </location>
</feature>
<comment type="caution">
    <text evidence="3">The sequence shown here is derived from an EMBL/GenBank/DDBJ whole genome shotgun (WGS) entry which is preliminary data.</text>
</comment>
<reference evidence="3" key="1">
    <citation type="submission" date="2022-08" db="EMBL/GenBank/DDBJ databases">
        <title>Genomic analyses of the natural microbiome of Caenorhabditis elegans.</title>
        <authorList>
            <person name="Samuel B."/>
        </authorList>
    </citation>
    <scope>NUCLEOTIDE SEQUENCE</scope>
    <source>
        <strain evidence="3">BIGb0277</strain>
    </source>
</reference>
<feature type="transmembrane region" description="Helical" evidence="2">
    <location>
        <begin position="99"/>
        <end position="121"/>
    </location>
</feature>
<dbReference type="EMBL" id="JANUEK010000002">
    <property type="protein sequence ID" value="MCS4279263.1"/>
    <property type="molecule type" value="Genomic_DNA"/>
</dbReference>
<feature type="compositionally biased region" description="Low complexity" evidence="1">
    <location>
        <begin position="74"/>
        <end position="84"/>
    </location>
</feature>
<accession>A0AAW5PFQ8</accession>